<protein>
    <submittedName>
        <fullName evidence="2">Uncharacterized protein</fullName>
    </submittedName>
</protein>
<feature type="compositionally biased region" description="Basic and acidic residues" evidence="1">
    <location>
        <begin position="148"/>
        <end position="169"/>
    </location>
</feature>
<name>A0A8S1CJM8_9INSE</name>
<dbReference type="Proteomes" id="UP000494165">
    <property type="component" value="Unassembled WGS sequence"/>
</dbReference>
<accession>A0A8S1CJM8</accession>
<sequence length="246" mass="26043">MRSKTARSSRVLPPKNSQSPLVILGNKKKQQTATGKTNAAAVLKTKAQPKLGRSRAPSGEKPLPKGKLKKADAAAKAEVPDKKMEPPTGAAAKSKAKKLASPPPAKKKAAAAAAPKKEKAAPAVKKPLRKVKAPKATPAAPRTPPKKQQKEEKPAKPKGGDEPLLTKDGKVRKRAPYKKRVKVEPASIELTDSAIAKILSKAKEPRGTKDKKVAQAKDEAPKKPKAKPPDAKKTAAYLNTGRSHPS</sequence>
<feature type="compositionally biased region" description="Basic residues" evidence="1">
    <location>
        <begin position="170"/>
        <end position="181"/>
    </location>
</feature>
<gene>
    <name evidence="2" type="ORF">CLODIP_2_CD00843</name>
</gene>
<proteinExistence type="predicted"/>
<evidence type="ECO:0000256" key="1">
    <source>
        <dbReference type="SAM" id="MobiDB-lite"/>
    </source>
</evidence>
<keyword evidence="3" id="KW-1185">Reference proteome</keyword>
<evidence type="ECO:0000313" key="2">
    <source>
        <dbReference type="EMBL" id="CAB3368708.1"/>
    </source>
</evidence>
<dbReference type="AlphaFoldDB" id="A0A8S1CJM8"/>
<comment type="caution">
    <text evidence="2">The sequence shown here is derived from an EMBL/GenBank/DDBJ whole genome shotgun (WGS) entry which is preliminary data.</text>
</comment>
<feature type="compositionally biased region" description="Basic and acidic residues" evidence="1">
    <location>
        <begin position="69"/>
        <end position="85"/>
    </location>
</feature>
<reference evidence="2 3" key="1">
    <citation type="submission" date="2020-04" db="EMBL/GenBank/DDBJ databases">
        <authorList>
            <person name="Alioto T."/>
            <person name="Alioto T."/>
            <person name="Gomez Garrido J."/>
        </authorList>
    </citation>
    <scope>NUCLEOTIDE SEQUENCE [LARGE SCALE GENOMIC DNA]</scope>
</reference>
<organism evidence="2 3">
    <name type="scientific">Cloeon dipterum</name>
    <dbReference type="NCBI Taxonomy" id="197152"/>
    <lineage>
        <taxon>Eukaryota</taxon>
        <taxon>Metazoa</taxon>
        <taxon>Ecdysozoa</taxon>
        <taxon>Arthropoda</taxon>
        <taxon>Hexapoda</taxon>
        <taxon>Insecta</taxon>
        <taxon>Pterygota</taxon>
        <taxon>Palaeoptera</taxon>
        <taxon>Ephemeroptera</taxon>
        <taxon>Pisciforma</taxon>
        <taxon>Baetidae</taxon>
        <taxon>Cloeon</taxon>
    </lineage>
</organism>
<dbReference type="EMBL" id="CADEPI010000039">
    <property type="protein sequence ID" value="CAB3368708.1"/>
    <property type="molecule type" value="Genomic_DNA"/>
</dbReference>
<feature type="compositionally biased region" description="Basic and acidic residues" evidence="1">
    <location>
        <begin position="201"/>
        <end position="233"/>
    </location>
</feature>
<evidence type="ECO:0000313" key="3">
    <source>
        <dbReference type="Proteomes" id="UP000494165"/>
    </source>
</evidence>
<feature type="region of interest" description="Disordered" evidence="1">
    <location>
        <begin position="1"/>
        <end position="246"/>
    </location>
</feature>